<dbReference type="AlphaFoldDB" id="A0A4C1ZCY1"/>
<feature type="compositionally biased region" description="Pro residues" evidence="1">
    <location>
        <begin position="50"/>
        <end position="59"/>
    </location>
</feature>
<proteinExistence type="predicted"/>
<gene>
    <name evidence="2" type="ORF">EVAR_67471_1</name>
</gene>
<reference evidence="2 3" key="1">
    <citation type="journal article" date="2019" name="Commun. Biol.">
        <title>The bagworm genome reveals a unique fibroin gene that provides high tensile strength.</title>
        <authorList>
            <person name="Kono N."/>
            <person name="Nakamura H."/>
            <person name="Ohtoshi R."/>
            <person name="Tomita M."/>
            <person name="Numata K."/>
            <person name="Arakawa K."/>
        </authorList>
    </citation>
    <scope>NUCLEOTIDE SEQUENCE [LARGE SCALE GENOMIC DNA]</scope>
</reference>
<evidence type="ECO:0000313" key="2">
    <source>
        <dbReference type="EMBL" id="GBP84465.1"/>
    </source>
</evidence>
<organism evidence="2 3">
    <name type="scientific">Eumeta variegata</name>
    <name type="common">Bagworm moth</name>
    <name type="synonym">Eumeta japonica</name>
    <dbReference type="NCBI Taxonomy" id="151549"/>
    <lineage>
        <taxon>Eukaryota</taxon>
        <taxon>Metazoa</taxon>
        <taxon>Ecdysozoa</taxon>
        <taxon>Arthropoda</taxon>
        <taxon>Hexapoda</taxon>
        <taxon>Insecta</taxon>
        <taxon>Pterygota</taxon>
        <taxon>Neoptera</taxon>
        <taxon>Endopterygota</taxon>
        <taxon>Lepidoptera</taxon>
        <taxon>Glossata</taxon>
        <taxon>Ditrysia</taxon>
        <taxon>Tineoidea</taxon>
        <taxon>Psychidae</taxon>
        <taxon>Oiketicinae</taxon>
        <taxon>Eumeta</taxon>
    </lineage>
</organism>
<dbReference type="Proteomes" id="UP000299102">
    <property type="component" value="Unassembled WGS sequence"/>
</dbReference>
<feature type="compositionally biased region" description="Basic and acidic residues" evidence="1">
    <location>
        <begin position="74"/>
        <end position="84"/>
    </location>
</feature>
<protein>
    <submittedName>
        <fullName evidence="2">Uncharacterized protein</fullName>
    </submittedName>
</protein>
<name>A0A4C1ZCY1_EUMVA</name>
<evidence type="ECO:0000313" key="3">
    <source>
        <dbReference type="Proteomes" id="UP000299102"/>
    </source>
</evidence>
<accession>A0A4C1ZCY1</accession>
<feature type="region of interest" description="Disordered" evidence="1">
    <location>
        <begin position="37"/>
        <end position="99"/>
    </location>
</feature>
<evidence type="ECO:0000256" key="1">
    <source>
        <dbReference type="SAM" id="MobiDB-lite"/>
    </source>
</evidence>
<keyword evidence="3" id="KW-1185">Reference proteome</keyword>
<feature type="compositionally biased region" description="Polar residues" evidence="1">
    <location>
        <begin position="89"/>
        <end position="99"/>
    </location>
</feature>
<dbReference type="EMBL" id="BGZK01001680">
    <property type="protein sequence ID" value="GBP84465.1"/>
    <property type="molecule type" value="Genomic_DNA"/>
</dbReference>
<sequence>MSLAEIQVHVSKRKSAGTFGTIYDVSRRRAFVRRLRRSRPPELRGLNPRIAPPTPPAHARPPERGAHRGRQFPRRADHYLRREPYIMTGATNIQPDSAK</sequence>
<comment type="caution">
    <text evidence="2">The sequence shown here is derived from an EMBL/GenBank/DDBJ whole genome shotgun (WGS) entry which is preliminary data.</text>
</comment>